<dbReference type="SUPFAM" id="SSF55424">
    <property type="entry name" value="FAD/NAD-linked reductases, dimerisation (C-terminal) domain"/>
    <property type="match status" value="1"/>
</dbReference>
<dbReference type="KEGG" id="asan:AWM72_01645"/>
<dbReference type="EMBL" id="CP014160">
    <property type="protein sequence ID" value="AMB93540.1"/>
    <property type="molecule type" value="Genomic_DNA"/>
</dbReference>
<evidence type="ECO:0008006" key="14">
    <source>
        <dbReference type="Google" id="ProtNLM"/>
    </source>
</evidence>
<evidence type="ECO:0000256" key="3">
    <source>
        <dbReference type="ARBA" id="ARBA00022630"/>
    </source>
</evidence>
<evidence type="ECO:0000313" key="10">
    <source>
        <dbReference type="EMBL" id="AMB93540.1"/>
    </source>
</evidence>
<evidence type="ECO:0000256" key="5">
    <source>
        <dbReference type="ARBA" id="ARBA00023002"/>
    </source>
</evidence>
<dbReference type="Pfam" id="PF07992">
    <property type="entry name" value="Pyr_redox_2"/>
    <property type="match status" value="1"/>
</dbReference>
<reference evidence="11 13" key="3">
    <citation type="submission" date="2017-12" db="EMBL/GenBank/DDBJ databases">
        <title>Phylogenetic diversity of female urinary microbiome.</title>
        <authorList>
            <person name="Thomas-White K."/>
            <person name="Wolfe A.J."/>
        </authorList>
    </citation>
    <scope>NUCLEOTIDE SEQUENCE [LARGE SCALE GENOMIC DNA]</scope>
    <source>
        <strain evidence="11 13">UMB0139</strain>
    </source>
</reference>
<dbReference type="PRINTS" id="PR00411">
    <property type="entry name" value="PNDRDTASEI"/>
</dbReference>
<proteinExistence type="inferred from homology"/>
<name>A0A0X8FAE2_9LACT</name>
<dbReference type="GO" id="GO:0016491">
    <property type="term" value="F:oxidoreductase activity"/>
    <property type="evidence" value="ECO:0007669"/>
    <property type="project" value="UniProtKB-KW"/>
</dbReference>
<keyword evidence="12" id="KW-1185">Reference proteome</keyword>
<protein>
    <recommendedName>
        <fullName evidence="14">FAD-dependent oxidoreductase</fullName>
    </recommendedName>
</protein>
<dbReference type="RefSeq" id="WP_067972185.1">
    <property type="nucleotide sequence ID" value="NZ_CAJHKM010000006.1"/>
</dbReference>
<organism evidence="10 12">
    <name type="scientific">Aerococcus sanguinicola</name>
    <dbReference type="NCBI Taxonomy" id="119206"/>
    <lineage>
        <taxon>Bacteria</taxon>
        <taxon>Bacillati</taxon>
        <taxon>Bacillota</taxon>
        <taxon>Bacilli</taxon>
        <taxon>Lactobacillales</taxon>
        <taxon>Aerococcaceae</taxon>
        <taxon>Aerococcus</taxon>
    </lineage>
</organism>
<dbReference type="InterPro" id="IPR016156">
    <property type="entry name" value="FAD/NAD-linked_Rdtase_dimer_sf"/>
</dbReference>
<keyword evidence="7" id="KW-0676">Redox-active center</keyword>
<dbReference type="InterPro" id="IPR023753">
    <property type="entry name" value="FAD/NAD-binding_dom"/>
</dbReference>
<evidence type="ECO:0000256" key="4">
    <source>
        <dbReference type="ARBA" id="ARBA00022827"/>
    </source>
</evidence>
<evidence type="ECO:0000256" key="1">
    <source>
        <dbReference type="ARBA" id="ARBA00001974"/>
    </source>
</evidence>
<sequence length="453" mass="49830">MKVVVVGTSHAGYEMVQTLLKADQDIEIDLYESGSTMSFLSCGIQSYLEGKSDHLDDLHYATEDSYKKQGINAYTNSQVVAIDSDAKEVTVKDDQGEHQVSYDKLFLSPGAVPVELPIEGTDLDHVYYLRGRDWADRVKKRMAEAKEAVVVGGGYIGIEAAEAFTKAGIKTTVIDSQDRILPTYLDKEFTEVLEAHAADKGLDFHGNECVQSIEGKDGQVAKVITDKGEYPADTVLFAVGVKPNTEWLKGTLELDDKGFVKVNEYLESSVKDIYVAGDATEIPFTPTGKGKAIALASNARRQAVTAAQNIIAGENKVKSPSVNGTSGLALFDYHFAATGVKDCDKAEVDGEVESQFLQIPVLPKFMKDDQDVFMKIHYRKDDHKLVGAQIMSTVNLARDINTLSVAISAGWTLEDLALADFFFQPEYDNTWHYFNQVAQEALGQRFGSDKQLF</sequence>
<accession>A0A0X8FAE2</accession>
<dbReference type="PANTHER" id="PTHR43429">
    <property type="entry name" value="PYRIDINE NUCLEOTIDE-DISULFIDE OXIDOREDUCTASE DOMAIN-CONTAINING"/>
    <property type="match status" value="1"/>
</dbReference>
<gene>
    <name evidence="10" type="ORF">AWM72_01645</name>
    <name evidence="11" type="ORF">CYJ28_07460</name>
</gene>
<dbReference type="Gene3D" id="3.50.50.60">
    <property type="entry name" value="FAD/NAD(P)-binding domain"/>
    <property type="match status" value="2"/>
</dbReference>
<dbReference type="OrthoDB" id="9802028at2"/>
<feature type="domain" description="Pyridine nucleotide-disulphide oxidoreductase dimerisation" evidence="8">
    <location>
        <begin position="330"/>
        <end position="430"/>
    </location>
</feature>
<evidence type="ECO:0000256" key="2">
    <source>
        <dbReference type="ARBA" id="ARBA00009130"/>
    </source>
</evidence>
<comment type="similarity">
    <text evidence="2">Belongs to the class-III pyridine nucleotide-disulfide oxidoreductase family.</text>
</comment>
<keyword evidence="6" id="KW-0558">Oxidation</keyword>
<evidence type="ECO:0000256" key="6">
    <source>
        <dbReference type="ARBA" id="ARBA00023097"/>
    </source>
</evidence>
<evidence type="ECO:0000259" key="9">
    <source>
        <dbReference type="Pfam" id="PF07992"/>
    </source>
</evidence>
<evidence type="ECO:0000259" key="8">
    <source>
        <dbReference type="Pfam" id="PF02852"/>
    </source>
</evidence>
<dbReference type="PRINTS" id="PR00368">
    <property type="entry name" value="FADPNR"/>
</dbReference>
<dbReference type="InterPro" id="IPR004099">
    <property type="entry name" value="Pyr_nucl-diS_OxRdtase_dimer"/>
</dbReference>
<dbReference type="Proteomes" id="UP000234239">
    <property type="component" value="Unassembled WGS sequence"/>
</dbReference>
<dbReference type="SUPFAM" id="SSF51905">
    <property type="entry name" value="FAD/NAD(P)-binding domain"/>
    <property type="match status" value="2"/>
</dbReference>
<dbReference type="InterPro" id="IPR036188">
    <property type="entry name" value="FAD/NAD-bd_sf"/>
</dbReference>
<evidence type="ECO:0000313" key="12">
    <source>
        <dbReference type="Proteomes" id="UP000069912"/>
    </source>
</evidence>
<dbReference type="PANTHER" id="PTHR43429:SF1">
    <property type="entry name" value="NAD(P)H SULFUR OXIDOREDUCTASE (COA-DEPENDENT)"/>
    <property type="match status" value="1"/>
</dbReference>
<evidence type="ECO:0000313" key="11">
    <source>
        <dbReference type="EMBL" id="PKZ21731.1"/>
    </source>
</evidence>
<keyword evidence="4" id="KW-0274">FAD</keyword>
<keyword evidence="3" id="KW-0285">Flavoprotein</keyword>
<dbReference type="Gene3D" id="3.30.390.30">
    <property type="match status" value="1"/>
</dbReference>
<reference evidence="12" key="2">
    <citation type="submission" date="2016-01" db="EMBL/GenBank/DDBJ databases">
        <title>Six Aerococcus type strain genome sequencing and assembly using PacBio and Illumina Hiseq.</title>
        <authorList>
            <person name="Carkaci D."/>
            <person name="Dargis R."/>
            <person name="Nielsen X.C."/>
            <person name="Skovgaard O."/>
            <person name="Fuursted K."/>
            <person name="Christensen J.J."/>
        </authorList>
    </citation>
    <scope>NUCLEOTIDE SEQUENCE [LARGE SCALE GENOMIC DNA]</scope>
    <source>
        <strain evidence="12">CCUG43001</strain>
    </source>
</reference>
<dbReference type="Pfam" id="PF02852">
    <property type="entry name" value="Pyr_redox_dim"/>
    <property type="match status" value="1"/>
</dbReference>
<dbReference type="GeneID" id="92902776"/>
<feature type="domain" description="FAD/NAD(P)-binding" evidence="9">
    <location>
        <begin position="1"/>
        <end position="303"/>
    </location>
</feature>
<evidence type="ECO:0000313" key="13">
    <source>
        <dbReference type="Proteomes" id="UP000234239"/>
    </source>
</evidence>
<dbReference type="EMBL" id="PKGY01000003">
    <property type="protein sequence ID" value="PKZ21731.1"/>
    <property type="molecule type" value="Genomic_DNA"/>
</dbReference>
<dbReference type="AlphaFoldDB" id="A0A0X8FAE2"/>
<keyword evidence="5" id="KW-0560">Oxidoreductase</keyword>
<evidence type="ECO:0000256" key="7">
    <source>
        <dbReference type="ARBA" id="ARBA00023284"/>
    </source>
</evidence>
<dbReference type="Proteomes" id="UP000069912">
    <property type="component" value="Chromosome"/>
</dbReference>
<reference evidence="10 12" key="1">
    <citation type="journal article" date="2016" name="Genome Announc.">
        <title>Complete Genome Sequences of Aerococcus christensenii CCUG 28831T, Aerococcus sanguinicola CCUG 43001T, Aerococcus urinae CCUG 36881T, Aerococcus urinaeequi CCUG 28094T, Aerococcus urinaehominis CCUG 42038 BT, and Aerococcus viridans CCUG 4311T.</title>
        <authorList>
            <person name="Carkaci D."/>
            <person name="Dargis R."/>
            <person name="Nielsen X.C."/>
            <person name="Skovgaard O."/>
            <person name="Fuursted K."/>
            <person name="Christensen J.J."/>
        </authorList>
    </citation>
    <scope>NUCLEOTIDE SEQUENCE [LARGE SCALE GENOMIC DNA]</scope>
    <source>
        <strain evidence="10 12">CCUG43001</strain>
    </source>
</reference>
<dbReference type="InterPro" id="IPR050260">
    <property type="entry name" value="FAD-bd_OxRdtase"/>
</dbReference>
<comment type="cofactor">
    <cofactor evidence="1">
        <name>FAD</name>
        <dbReference type="ChEBI" id="CHEBI:57692"/>
    </cofactor>
</comment>